<evidence type="ECO:0000256" key="1">
    <source>
        <dbReference type="ARBA" id="ARBA00004651"/>
    </source>
</evidence>
<keyword evidence="9" id="KW-0739">Sodium transport</keyword>
<feature type="transmembrane region" description="Helical" evidence="10">
    <location>
        <begin position="688"/>
        <end position="708"/>
    </location>
</feature>
<dbReference type="InterPro" id="IPR014710">
    <property type="entry name" value="RmlC-like_jellyroll"/>
</dbReference>
<feature type="transmembrane region" description="Helical" evidence="10">
    <location>
        <begin position="761"/>
        <end position="790"/>
    </location>
</feature>
<dbReference type="SUPFAM" id="SSF51206">
    <property type="entry name" value="cAMP-binding domain-like"/>
    <property type="match status" value="1"/>
</dbReference>
<dbReference type="GO" id="GO:0051453">
    <property type="term" value="P:regulation of intracellular pH"/>
    <property type="evidence" value="ECO:0007669"/>
    <property type="project" value="TreeGrafter"/>
</dbReference>
<keyword evidence="7" id="KW-0406">Ion transport</keyword>
<dbReference type="InterPro" id="IPR018422">
    <property type="entry name" value="Cation/H_exchanger_CPA1"/>
</dbReference>
<evidence type="ECO:0000256" key="4">
    <source>
        <dbReference type="ARBA" id="ARBA00022692"/>
    </source>
</evidence>
<dbReference type="Pfam" id="PF00999">
    <property type="entry name" value="Na_H_Exchanger"/>
    <property type="match status" value="1"/>
</dbReference>
<dbReference type="PANTHER" id="PTHR10110:SF86">
    <property type="entry name" value="SODIUM_HYDROGEN EXCHANGER 7"/>
    <property type="match status" value="1"/>
</dbReference>
<evidence type="ECO:0000256" key="7">
    <source>
        <dbReference type="ARBA" id="ARBA00023065"/>
    </source>
</evidence>
<dbReference type="Gene3D" id="6.10.140.1330">
    <property type="match status" value="1"/>
</dbReference>
<organism evidence="12 13">
    <name type="scientific">Rotaria sordida</name>
    <dbReference type="NCBI Taxonomy" id="392033"/>
    <lineage>
        <taxon>Eukaryota</taxon>
        <taxon>Metazoa</taxon>
        <taxon>Spiralia</taxon>
        <taxon>Gnathifera</taxon>
        <taxon>Rotifera</taxon>
        <taxon>Eurotatoria</taxon>
        <taxon>Bdelloidea</taxon>
        <taxon>Philodinida</taxon>
        <taxon>Philodinidae</taxon>
        <taxon>Rotaria</taxon>
    </lineage>
</organism>
<proteinExistence type="predicted"/>
<feature type="transmembrane region" description="Helical" evidence="10">
    <location>
        <begin position="378"/>
        <end position="399"/>
    </location>
</feature>
<accession>A0A818SD83</accession>
<keyword evidence="2" id="KW-0813">Transport</keyword>
<dbReference type="PANTHER" id="PTHR10110">
    <property type="entry name" value="SODIUM/HYDROGEN EXCHANGER"/>
    <property type="match status" value="1"/>
</dbReference>
<name>A0A818SD83_9BILA</name>
<feature type="transmembrane region" description="Helical" evidence="10">
    <location>
        <begin position="81"/>
        <end position="102"/>
    </location>
</feature>
<feature type="transmembrane region" description="Helical" evidence="10">
    <location>
        <begin position="114"/>
        <end position="135"/>
    </location>
</feature>
<dbReference type="GO" id="GO:0005886">
    <property type="term" value="C:plasma membrane"/>
    <property type="evidence" value="ECO:0007669"/>
    <property type="project" value="UniProtKB-SubCell"/>
</dbReference>
<keyword evidence="4 10" id="KW-0812">Transmembrane</keyword>
<sequence>MTHIIERKSPYDELSKTKKRGLGPEFICPFIVLFFATILRKLLRHYHISLPYTVILMLVGAVLGGFYQYELIKRFTFIADLTPVQILSIFLPILIFESAFSCDPHIFIKCLGQILILAILGFFISVALTTLAVMYWYENEYTIDVQTCWTWDQAVLYSAVVSATDPVSVVSLLKSMTSLKTLSTIIEGESLLNDAAAITIYTLVKNLIYEAFKSDKNLLQQTRATLLGINAERCANAIRFLIKRKITAIYLLKFVLKTIAIAVIIGYVMAHITLFTLYRIEAGEYETCITITMSYFVYLTCEAVEASGVIGVVLLGLTLNMNRSCFSVSAIHISKQTWELLAYISNSLIFITVGVILLKTYSESHKMLSLLSSIPQLLLIYIILILVRGIMILSIHSILKHIAYGFTWKDSIVTIWSGLRGGVSLVLALTLFNSKIKDQYQAEIMLIHTTAIVFLTCTVNALTIPNIVHILRLDQISELIKQTMIQIIKELKIKQNEMIRHLKKNPILATADWLFVQKVIDIQSPFNEKKEESIKESLFSRRHIDQIKCDHCQAHVTIPISKFEFKQTFEDCRVRILRLQKTHFWLNYYNGQLSSYGLHTLNSLCDRAMDTPKKLIDLKTIKAHIIGKSRLRSLLNIIRNFTRKWQKYLPWYYSKDQHKINNNNNNNNQSQISIQQFQHWYKILFRKLFHCLPICLFIMFIECIIIIYQLHTNLCNRLLNQTRIKLHLTLEIISCILLFFDYIQLYYWFYQDKQRIFHILILIWIILYPFTITCRFLSSIIYLIIFIIGTSKNLCITFYILKSLSLIECIILCLFLIEPLQLFVDYMLNQYVSISYDIGLAYISSEEQALKIIHRLTDNEIIRIRLRELSLQHIKNVLNDVLLMQENHPGTVISIKTHHTLNLLYNTVKQGITQIRSRGVLDNDDCNLLEQSLKNMHVYLHIPSTMTPASPIITIHNLAWIFSNEQLTIQQKYEIEEKLLRALPNENIKRFANESLLHPQTFSWQDFLWHKNDKIHGIYLLVNGIVEEWKLDPYDIDAYHYEIRCSKEFNRTKQVALTTPQISSPIHLKHVHYSSEYHQSISKNRQDLKHSLVKEIDKNKSNQNYESISIQNENIEQSLRSSMNEVFSDALSREESISSRETDSLIEVQSINTLQKDTKLINMDTTSNSKPTDYDHLKSITGVRVAFEDGFYMRWHHLITTPMNDKFKDNLTIVDDDIHQYYHHTQSEENFDEFFNETFDKYRQMHPATSERIHRRYSYSSGDCIGLYDFLISNGEKYESTAKCLTNVTVFFISKEKLFEILNTYSLWDALWLEIGIQLALRILPNIRAFQHSLIKSNNNRPIADFTLIDKRLLNSGLLIYNEMTCTSDDVIHIYEDLLLIAGSVRNQITKCVYESPIFIKRSLSKQGLKLLEGRSITKILVLPKATTTKTINMNNLFTNSSLIHHILDVEMKRDFSQRSNDVEQFKKNQMKILEYNKCNDRTCLKNTIDEPYQINDDNRYPQTTINIDKSLLFTDNNKF</sequence>
<dbReference type="GO" id="GO:0015386">
    <property type="term" value="F:potassium:proton antiporter activity"/>
    <property type="evidence" value="ECO:0007669"/>
    <property type="project" value="TreeGrafter"/>
</dbReference>
<evidence type="ECO:0000256" key="10">
    <source>
        <dbReference type="SAM" id="Phobius"/>
    </source>
</evidence>
<comment type="subcellular location">
    <subcellularLocation>
        <location evidence="1">Cell membrane</location>
        <topology evidence="1">Multi-pass membrane protein</topology>
    </subcellularLocation>
</comment>
<keyword evidence="8 10" id="KW-0472">Membrane</keyword>
<evidence type="ECO:0000256" key="2">
    <source>
        <dbReference type="ARBA" id="ARBA00022448"/>
    </source>
</evidence>
<evidence type="ECO:0000313" key="12">
    <source>
        <dbReference type="EMBL" id="CAF3667325.1"/>
    </source>
</evidence>
<feature type="transmembrane region" description="Helical" evidence="10">
    <location>
        <begin position="796"/>
        <end position="817"/>
    </location>
</feature>
<feature type="transmembrane region" description="Helical" evidence="10">
    <location>
        <begin position="295"/>
        <end position="319"/>
    </location>
</feature>
<evidence type="ECO:0000256" key="8">
    <source>
        <dbReference type="ARBA" id="ARBA00023136"/>
    </source>
</evidence>
<keyword evidence="5 10" id="KW-1133">Transmembrane helix</keyword>
<evidence type="ECO:0000259" key="11">
    <source>
        <dbReference type="Pfam" id="PF00999"/>
    </source>
</evidence>
<dbReference type="InterPro" id="IPR018490">
    <property type="entry name" value="cNMP-bd_dom_sf"/>
</dbReference>
<feature type="transmembrane region" description="Helical" evidence="10">
    <location>
        <begin position="22"/>
        <end position="43"/>
    </location>
</feature>
<evidence type="ECO:0000256" key="9">
    <source>
        <dbReference type="ARBA" id="ARBA00023201"/>
    </source>
</evidence>
<feature type="transmembrane region" description="Helical" evidence="10">
    <location>
        <begin position="728"/>
        <end position="749"/>
    </location>
</feature>
<reference evidence="12" key="1">
    <citation type="submission" date="2021-02" db="EMBL/GenBank/DDBJ databases">
        <authorList>
            <person name="Nowell W R."/>
        </authorList>
    </citation>
    <scope>NUCLEOTIDE SEQUENCE</scope>
</reference>
<dbReference type="Proteomes" id="UP000663874">
    <property type="component" value="Unassembled WGS sequence"/>
</dbReference>
<evidence type="ECO:0000256" key="5">
    <source>
        <dbReference type="ARBA" id="ARBA00022989"/>
    </source>
</evidence>
<dbReference type="Gene3D" id="2.60.120.10">
    <property type="entry name" value="Jelly Rolls"/>
    <property type="match status" value="1"/>
</dbReference>
<protein>
    <recommendedName>
        <fullName evidence="11">Cation/H+ exchanger transmembrane domain-containing protein</fullName>
    </recommendedName>
</protein>
<feature type="transmembrane region" description="Helical" evidence="10">
    <location>
        <begin position="444"/>
        <end position="464"/>
    </location>
</feature>
<comment type="caution">
    <text evidence="12">The sequence shown here is derived from an EMBL/GenBank/DDBJ whole genome shotgun (WGS) entry which is preliminary data.</text>
</comment>
<feature type="transmembrane region" description="Helical" evidence="10">
    <location>
        <begin position="411"/>
        <end position="432"/>
    </location>
</feature>
<feature type="domain" description="Cation/H+ exchanger transmembrane" evidence="11">
    <location>
        <begin position="32"/>
        <end position="467"/>
    </location>
</feature>
<evidence type="ECO:0000256" key="6">
    <source>
        <dbReference type="ARBA" id="ARBA00023053"/>
    </source>
</evidence>
<keyword evidence="3" id="KW-1003">Cell membrane</keyword>
<dbReference type="GO" id="GO:0015385">
    <property type="term" value="F:sodium:proton antiporter activity"/>
    <property type="evidence" value="ECO:0007669"/>
    <property type="project" value="InterPro"/>
</dbReference>
<evidence type="ECO:0000313" key="13">
    <source>
        <dbReference type="Proteomes" id="UP000663874"/>
    </source>
</evidence>
<dbReference type="GO" id="GO:0098719">
    <property type="term" value="P:sodium ion import across plasma membrane"/>
    <property type="evidence" value="ECO:0007669"/>
    <property type="project" value="TreeGrafter"/>
</dbReference>
<keyword evidence="6" id="KW-0915">Sodium</keyword>
<evidence type="ECO:0000256" key="3">
    <source>
        <dbReference type="ARBA" id="ARBA00022475"/>
    </source>
</evidence>
<gene>
    <name evidence="12" type="ORF">FNK824_LOCUS6954</name>
</gene>
<dbReference type="InterPro" id="IPR006153">
    <property type="entry name" value="Cation/H_exchanger_TM"/>
</dbReference>
<feature type="transmembrane region" description="Helical" evidence="10">
    <location>
        <begin position="254"/>
        <end position="275"/>
    </location>
</feature>
<feature type="transmembrane region" description="Helical" evidence="10">
    <location>
        <begin position="340"/>
        <end position="358"/>
    </location>
</feature>
<feature type="transmembrane region" description="Helical" evidence="10">
    <location>
        <begin position="50"/>
        <end position="69"/>
    </location>
</feature>
<dbReference type="EMBL" id="CAJOBE010000624">
    <property type="protein sequence ID" value="CAF3667325.1"/>
    <property type="molecule type" value="Genomic_DNA"/>
</dbReference>